<dbReference type="CDD" id="cd05400">
    <property type="entry name" value="NT_2-5OAS_ClassI-CCAase"/>
    <property type="match status" value="1"/>
</dbReference>
<evidence type="ECO:0000256" key="7">
    <source>
        <dbReference type="ARBA" id="ARBA00023080"/>
    </source>
</evidence>
<evidence type="ECO:0000256" key="2">
    <source>
        <dbReference type="ARBA" id="ARBA00022695"/>
    </source>
</evidence>
<dbReference type="EMBL" id="VTWS01000013">
    <property type="protein sequence ID" value="KAA9341140.1"/>
    <property type="molecule type" value="Genomic_DNA"/>
</dbReference>
<sequence>MANCHNQLLAFNEVLNISKTTQSRLARANKTVCEYIKKLCADKGYPFKRFKVQGSKQLGTLIRKYGEESDIDIGVYFFPKPSIEPESLMRALHRFFVNGHGTQTQPELKTKCVRVTYAGSFHIDLPIYYLNDLRGRGKSYLATRNGWVKSDPLEFEDWFIQQGEQNLGQLVRIVRYLKAWCHHIADNRRVPQGIALTTLAAKLFKPYPRDDQALFHILRSIYKTLLKKWSCIMPVPPNDELLRKFSTADMENFMLQLKLFIMDAQHALHQKEISTAYRLWKNHLGRNF</sequence>
<evidence type="ECO:0000256" key="5">
    <source>
        <dbReference type="ARBA" id="ARBA00022840"/>
    </source>
</evidence>
<keyword evidence="1 13" id="KW-0808">Transferase</keyword>
<keyword evidence="8" id="KW-0051">Antiviral defense</keyword>
<dbReference type="Proteomes" id="UP000326344">
    <property type="component" value="Unassembled WGS sequence"/>
</dbReference>
<keyword evidence="2" id="KW-0548">Nucleotidyltransferase</keyword>
<keyword evidence="7" id="KW-0546">Nucleotide metabolism</keyword>
<dbReference type="GO" id="GO:0005524">
    <property type="term" value="F:ATP binding"/>
    <property type="evidence" value="ECO:0007669"/>
    <property type="project" value="UniProtKB-KW"/>
</dbReference>
<dbReference type="GO" id="GO:0009117">
    <property type="term" value="P:nucleotide metabolic process"/>
    <property type="evidence" value="ECO:0007669"/>
    <property type="project" value="UniProtKB-KW"/>
</dbReference>
<evidence type="ECO:0000256" key="6">
    <source>
        <dbReference type="ARBA" id="ARBA00022842"/>
    </source>
</evidence>
<comment type="catalytic activity">
    <reaction evidence="11">
        <text>GTP + ATP = 3',3'-cGAMP + 2 diphosphate</text>
        <dbReference type="Rhea" id="RHEA:35647"/>
        <dbReference type="ChEBI" id="CHEBI:30616"/>
        <dbReference type="ChEBI" id="CHEBI:33019"/>
        <dbReference type="ChEBI" id="CHEBI:37565"/>
        <dbReference type="ChEBI" id="CHEBI:71501"/>
    </reaction>
    <physiologicalReaction direction="left-to-right" evidence="11">
        <dbReference type="Rhea" id="RHEA:35648"/>
    </physiologicalReaction>
</comment>
<evidence type="ECO:0000256" key="3">
    <source>
        <dbReference type="ARBA" id="ARBA00022723"/>
    </source>
</evidence>
<gene>
    <name evidence="13" type="ORF">F0P93_30360</name>
</gene>
<evidence type="ECO:0000256" key="4">
    <source>
        <dbReference type="ARBA" id="ARBA00022741"/>
    </source>
</evidence>
<keyword evidence="4" id="KW-0547">Nucleotide-binding</keyword>
<dbReference type="AlphaFoldDB" id="A0A5N1J8J6"/>
<dbReference type="GO" id="GO:0140701">
    <property type="term" value="F:3',3'-cyclic GMP-AMP synthase activity"/>
    <property type="evidence" value="ECO:0007669"/>
    <property type="project" value="InterPro"/>
</dbReference>
<proteinExistence type="predicted"/>
<keyword evidence="14" id="KW-1185">Reference proteome</keyword>
<evidence type="ECO:0000256" key="1">
    <source>
        <dbReference type="ARBA" id="ARBA00022679"/>
    </source>
</evidence>
<dbReference type="InterPro" id="IPR047805">
    <property type="entry name" value="GAMP_synthase"/>
</dbReference>
<evidence type="ECO:0000313" key="14">
    <source>
        <dbReference type="Proteomes" id="UP000326344"/>
    </source>
</evidence>
<keyword evidence="3" id="KW-0479">Metal-binding</keyword>
<evidence type="ECO:0000256" key="11">
    <source>
        <dbReference type="ARBA" id="ARBA00048304"/>
    </source>
</evidence>
<evidence type="ECO:0000313" key="13">
    <source>
        <dbReference type="EMBL" id="KAA9341140.1"/>
    </source>
</evidence>
<accession>A0A5N1J8J6</accession>
<keyword evidence="5" id="KW-0067">ATP-binding</keyword>
<keyword evidence="6" id="KW-0460">Magnesium</keyword>
<dbReference type="InterPro" id="IPR048445">
    <property type="entry name" value="DncV-like_NTFase"/>
</dbReference>
<evidence type="ECO:0000256" key="9">
    <source>
        <dbReference type="ARBA" id="ARBA00023134"/>
    </source>
</evidence>
<keyword evidence="9" id="KW-0342">GTP-binding</keyword>
<dbReference type="GO" id="GO:0046872">
    <property type="term" value="F:metal ion binding"/>
    <property type="evidence" value="ECO:0007669"/>
    <property type="project" value="UniProtKB-KW"/>
</dbReference>
<evidence type="ECO:0000256" key="8">
    <source>
        <dbReference type="ARBA" id="ARBA00023118"/>
    </source>
</evidence>
<evidence type="ECO:0000259" key="12">
    <source>
        <dbReference type="Pfam" id="PF21654"/>
    </source>
</evidence>
<dbReference type="InterPro" id="IPR006116">
    <property type="entry name" value="NT_2-5OAS_ClassI-CCAase"/>
</dbReference>
<comment type="caution">
    <text evidence="13">The sequence shown here is derived from an EMBL/GenBank/DDBJ whole genome shotgun (WGS) entry which is preliminary data.</text>
</comment>
<dbReference type="RefSeq" id="WP_150881549.1">
    <property type="nucleotide sequence ID" value="NZ_VTWS01000013.1"/>
</dbReference>
<evidence type="ECO:0000256" key="10">
    <source>
        <dbReference type="ARBA" id="ARBA00044145"/>
    </source>
</evidence>
<organism evidence="13 14">
    <name type="scientific">Larkinella humicola</name>
    <dbReference type="NCBI Taxonomy" id="2607654"/>
    <lineage>
        <taxon>Bacteria</taxon>
        <taxon>Pseudomonadati</taxon>
        <taxon>Bacteroidota</taxon>
        <taxon>Cytophagia</taxon>
        <taxon>Cytophagales</taxon>
        <taxon>Spirosomataceae</taxon>
        <taxon>Larkinella</taxon>
    </lineage>
</organism>
<dbReference type="GO" id="GO:0051607">
    <property type="term" value="P:defense response to virus"/>
    <property type="evidence" value="ECO:0007669"/>
    <property type="project" value="UniProtKB-KW"/>
</dbReference>
<reference evidence="13 14" key="1">
    <citation type="submission" date="2019-09" db="EMBL/GenBank/DDBJ databases">
        <title>Genome Sequence of Larkinella sp MA1.</title>
        <authorList>
            <person name="Srinivasan S."/>
        </authorList>
    </citation>
    <scope>NUCLEOTIDE SEQUENCE [LARGE SCALE GENOMIC DNA]</scope>
    <source>
        <strain evidence="13 14">MA1</strain>
    </source>
</reference>
<dbReference type="Pfam" id="PF21654">
    <property type="entry name" value="DncV-like_NTFase"/>
    <property type="match status" value="1"/>
</dbReference>
<name>A0A5N1J8J6_9BACT</name>
<feature type="domain" description="Cyclic GMP-AMP synthase DncV-like nucleotidyltransferase" evidence="12">
    <location>
        <begin position="49"/>
        <end position="128"/>
    </location>
</feature>
<protein>
    <recommendedName>
        <fullName evidence="10">Cyclic GMP-AMP synthase</fullName>
    </recommendedName>
</protein>
<dbReference type="NCBIfam" id="NF041078">
    <property type="entry name" value="cGAS"/>
    <property type="match status" value="1"/>
</dbReference>
<dbReference type="GO" id="GO:0005525">
    <property type="term" value="F:GTP binding"/>
    <property type="evidence" value="ECO:0007669"/>
    <property type="project" value="UniProtKB-KW"/>
</dbReference>